<keyword evidence="7 8" id="KW-0472">Membrane</keyword>
<feature type="domain" description="ABC transmembrane type-2" evidence="9">
    <location>
        <begin position="143"/>
        <end position="374"/>
    </location>
</feature>
<protein>
    <recommendedName>
        <fullName evidence="9">ABC transmembrane type-2 domain-containing protein</fullName>
    </recommendedName>
</protein>
<evidence type="ECO:0000256" key="3">
    <source>
        <dbReference type="ARBA" id="ARBA00022448"/>
    </source>
</evidence>
<dbReference type="InterPro" id="IPR013525">
    <property type="entry name" value="ABC2_TM"/>
</dbReference>
<dbReference type="KEGG" id="cia:BEN51_02970"/>
<evidence type="ECO:0000256" key="1">
    <source>
        <dbReference type="ARBA" id="ARBA00004651"/>
    </source>
</evidence>
<reference evidence="10 11" key="1">
    <citation type="submission" date="2016-08" db="EMBL/GenBank/DDBJ databases">
        <title>Complete Genome Sequence Of The Indigo Reducing Clostridium isatidis DSM15098.</title>
        <authorList>
            <person name="Little G.T."/>
            <person name="Minton N.P."/>
        </authorList>
    </citation>
    <scope>NUCLEOTIDE SEQUENCE [LARGE SCALE GENOMIC DNA]</scope>
    <source>
        <strain evidence="10 11">DSM 15098</strain>
    </source>
</reference>
<gene>
    <name evidence="10" type="ORF">BEN51_02970</name>
</gene>
<feature type="transmembrane region" description="Helical" evidence="8">
    <location>
        <begin position="229"/>
        <end position="254"/>
    </location>
</feature>
<sequence>MKNILVLIKNNLRISIVKNPVGFLVSLLAPVLIFYIMMSLLNFNSGYIKVGLVDKDNSKTSKNLVEFIKNYEGFTIQNINQDNINNLFAEGNIDLVIEIDSSFEENLINGLVKGVKITSLENRDTGKAIIVLLNQEITNLKNLTLAAEGNKEAYHLALDNYNDNSYIKLQRKNLNDLYGDYTYSQIFAGFIVMFMLIRGMVTSSRVFMEKKENVYNRIFMAPVKTYEYYLADAISGYVIVLIQVILGVLGIKLLKINMGFGYLELIIILSIFGLVSISLGILCRSFSKNHNEASNIFNFFHMIFIMIGGAFVPLDIMPPIIEKISYFTPVRWVIEAIISMQQGASLVEIYKYLAIILLFAVTFFIIGTYNTSKEEKKTIIN</sequence>
<accession>A0A343JAB8</accession>
<comment type="similarity">
    <text evidence="2">Belongs to the ABC-2 integral membrane protein family.</text>
</comment>
<evidence type="ECO:0000256" key="8">
    <source>
        <dbReference type="SAM" id="Phobius"/>
    </source>
</evidence>
<evidence type="ECO:0000256" key="6">
    <source>
        <dbReference type="ARBA" id="ARBA00022989"/>
    </source>
</evidence>
<evidence type="ECO:0000259" key="9">
    <source>
        <dbReference type="PROSITE" id="PS51012"/>
    </source>
</evidence>
<dbReference type="RefSeq" id="WP_119864613.1">
    <property type="nucleotide sequence ID" value="NZ_CP016786.1"/>
</dbReference>
<dbReference type="PANTHER" id="PTHR30294">
    <property type="entry name" value="MEMBRANE COMPONENT OF ABC TRANSPORTER YHHJ-RELATED"/>
    <property type="match status" value="1"/>
</dbReference>
<evidence type="ECO:0000313" key="11">
    <source>
        <dbReference type="Proteomes" id="UP000264883"/>
    </source>
</evidence>
<comment type="subcellular location">
    <subcellularLocation>
        <location evidence="1">Cell membrane</location>
        <topology evidence="1">Multi-pass membrane protein</topology>
    </subcellularLocation>
</comment>
<dbReference type="Proteomes" id="UP000264883">
    <property type="component" value="Chromosome"/>
</dbReference>
<evidence type="ECO:0000256" key="7">
    <source>
        <dbReference type="ARBA" id="ARBA00023136"/>
    </source>
</evidence>
<dbReference type="AlphaFoldDB" id="A0A343JAB8"/>
<dbReference type="GO" id="GO:0005886">
    <property type="term" value="C:plasma membrane"/>
    <property type="evidence" value="ECO:0007669"/>
    <property type="project" value="UniProtKB-SubCell"/>
</dbReference>
<evidence type="ECO:0000313" key="10">
    <source>
        <dbReference type="EMBL" id="ASW42476.1"/>
    </source>
</evidence>
<feature type="transmembrane region" description="Helical" evidence="8">
    <location>
        <begin position="21"/>
        <end position="41"/>
    </location>
</feature>
<dbReference type="PANTHER" id="PTHR30294:SF45">
    <property type="entry name" value="LINEARMYCIN RESISTANCE PERMEASE PROTEIN LNRN"/>
    <property type="match status" value="1"/>
</dbReference>
<dbReference type="PROSITE" id="PS51012">
    <property type="entry name" value="ABC_TM2"/>
    <property type="match status" value="1"/>
</dbReference>
<dbReference type="EMBL" id="CP016786">
    <property type="protein sequence ID" value="ASW42476.1"/>
    <property type="molecule type" value="Genomic_DNA"/>
</dbReference>
<dbReference type="GO" id="GO:0140359">
    <property type="term" value="F:ABC-type transporter activity"/>
    <property type="evidence" value="ECO:0007669"/>
    <property type="project" value="InterPro"/>
</dbReference>
<dbReference type="Gene3D" id="3.40.1710.10">
    <property type="entry name" value="abc type-2 transporter like domain"/>
    <property type="match status" value="1"/>
</dbReference>
<keyword evidence="4" id="KW-1003">Cell membrane</keyword>
<evidence type="ECO:0000256" key="5">
    <source>
        <dbReference type="ARBA" id="ARBA00022692"/>
    </source>
</evidence>
<feature type="transmembrane region" description="Helical" evidence="8">
    <location>
        <begin position="186"/>
        <end position="208"/>
    </location>
</feature>
<proteinExistence type="inferred from homology"/>
<dbReference type="OrthoDB" id="266913at2"/>
<feature type="transmembrane region" description="Helical" evidence="8">
    <location>
        <begin position="260"/>
        <end position="283"/>
    </location>
</feature>
<feature type="transmembrane region" description="Helical" evidence="8">
    <location>
        <begin position="349"/>
        <end position="369"/>
    </location>
</feature>
<feature type="transmembrane region" description="Helical" evidence="8">
    <location>
        <begin position="295"/>
        <end position="314"/>
    </location>
</feature>
<organism evidence="10 11">
    <name type="scientific">Clostridium isatidis</name>
    <dbReference type="NCBI Taxonomy" id="182773"/>
    <lineage>
        <taxon>Bacteria</taxon>
        <taxon>Bacillati</taxon>
        <taxon>Bacillota</taxon>
        <taxon>Clostridia</taxon>
        <taxon>Eubacteriales</taxon>
        <taxon>Clostridiaceae</taxon>
        <taxon>Clostridium</taxon>
    </lineage>
</organism>
<keyword evidence="5 8" id="KW-0812">Transmembrane</keyword>
<evidence type="ECO:0000256" key="2">
    <source>
        <dbReference type="ARBA" id="ARBA00007783"/>
    </source>
</evidence>
<evidence type="ECO:0000256" key="4">
    <source>
        <dbReference type="ARBA" id="ARBA00022475"/>
    </source>
</evidence>
<name>A0A343JAB8_9CLOT</name>
<keyword evidence="6 8" id="KW-1133">Transmembrane helix</keyword>
<dbReference type="InterPro" id="IPR047817">
    <property type="entry name" value="ABC2_TM_bact-type"/>
</dbReference>
<dbReference type="Pfam" id="PF12698">
    <property type="entry name" value="ABC2_membrane_3"/>
    <property type="match status" value="1"/>
</dbReference>
<keyword evidence="11" id="KW-1185">Reference proteome</keyword>
<dbReference type="InterPro" id="IPR051449">
    <property type="entry name" value="ABC-2_transporter_component"/>
</dbReference>
<keyword evidence="3" id="KW-0813">Transport</keyword>